<dbReference type="RefSeq" id="WP_116612222.1">
    <property type="nucleotide sequence ID" value="NZ_QEOB01000011.1"/>
</dbReference>
<dbReference type="Pfam" id="PF07859">
    <property type="entry name" value="Abhydrolase_3"/>
    <property type="match status" value="1"/>
</dbReference>
<keyword evidence="5" id="KW-1185">Reference proteome</keyword>
<feature type="domain" description="Alpha/beta hydrolase fold-3" evidence="3">
    <location>
        <begin position="91"/>
        <end position="299"/>
    </location>
</feature>
<proteinExistence type="predicted"/>
<dbReference type="InterPro" id="IPR029058">
    <property type="entry name" value="AB_hydrolase_fold"/>
</dbReference>
<evidence type="ECO:0000313" key="4">
    <source>
        <dbReference type="EMBL" id="PVX81148.1"/>
    </source>
</evidence>
<comment type="caution">
    <text evidence="4">The sequence shown here is derived from an EMBL/GenBank/DDBJ whole genome shotgun (WGS) entry which is preliminary data.</text>
</comment>
<organism evidence="4 5">
    <name type="scientific">Paraburkholderia unamae</name>
    <dbReference type="NCBI Taxonomy" id="219649"/>
    <lineage>
        <taxon>Bacteria</taxon>
        <taxon>Pseudomonadati</taxon>
        <taxon>Pseudomonadota</taxon>
        <taxon>Betaproteobacteria</taxon>
        <taxon>Burkholderiales</taxon>
        <taxon>Burkholderiaceae</taxon>
        <taxon>Paraburkholderia</taxon>
    </lineage>
</organism>
<evidence type="ECO:0000313" key="5">
    <source>
        <dbReference type="Proteomes" id="UP000245712"/>
    </source>
</evidence>
<evidence type="ECO:0000256" key="1">
    <source>
        <dbReference type="ARBA" id="ARBA00022801"/>
    </source>
</evidence>
<name>A0ABX5KL00_9BURK</name>
<reference evidence="4 5" key="1">
    <citation type="submission" date="2018-05" db="EMBL/GenBank/DDBJ databases">
        <title>Genomic Encyclopedia of Type Strains, Phase IV (KMG-V): Genome sequencing to study the core and pangenomes of soil and plant-associated prokaryotes.</title>
        <authorList>
            <person name="Whitman W."/>
        </authorList>
    </citation>
    <scope>NUCLEOTIDE SEQUENCE [LARGE SCALE GENOMIC DNA]</scope>
    <source>
        <strain evidence="4 5">SCZa-39</strain>
    </source>
</reference>
<evidence type="ECO:0000259" key="3">
    <source>
        <dbReference type="Pfam" id="PF07859"/>
    </source>
</evidence>
<accession>A0ABX5KL00</accession>
<dbReference type="EMBL" id="QEOB01000011">
    <property type="protein sequence ID" value="PVX81148.1"/>
    <property type="molecule type" value="Genomic_DNA"/>
</dbReference>
<dbReference type="InterPro" id="IPR050300">
    <property type="entry name" value="GDXG_lipolytic_enzyme"/>
</dbReference>
<gene>
    <name evidence="4" type="ORF">C7402_11150</name>
</gene>
<protein>
    <submittedName>
        <fullName evidence="4">Triacylglycerol lipase</fullName>
    </submittedName>
</protein>
<dbReference type="PANTHER" id="PTHR48081">
    <property type="entry name" value="AB HYDROLASE SUPERFAMILY PROTEIN C4A8.06C"/>
    <property type="match status" value="1"/>
</dbReference>
<dbReference type="Gene3D" id="3.40.50.1820">
    <property type="entry name" value="alpha/beta hydrolase"/>
    <property type="match status" value="1"/>
</dbReference>
<dbReference type="PANTHER" id="PTHR48081:SF8">
    <property type="entry name" value="ALPHA_BETA HYDROLASE FOLD-3 DOMAIN-CONTAINING PROTEIN-RELATED"/>
    <property type="match status" value="1"/>
</dbReference>
<sequence length="325" mass="34227">MSSRHLLDPAFQSLADASPPDLCGERLPERRALAAHWAREAQHAAALDDRDVSVHTRHVSGPPGAPPVRVVIYTPPAPDAATVPTGKLPALVHLHGGGMVMGQPENAHGRNLRLAAEVRCVVVSVDYRLAPETPLPGAVEDAYAVLRWVHDHAPTLGVDRMRLAVAGESAGGGIAAALALLARERGEIALRFQLLTYPMLDDRTGSTGPVSPYAGEFVWTPASNRFGWRAALAGEPGGPHVSAYAAPARAQSLADLPAAFIALGALDLFVAENLAYAGRLIDAGVQTELHVYPGAPHGFDSVEDARASQDCWRATVSALARALHA</sequence>
<dbReference type="SUPFAM" id="SSF53474">
    <property type="entry name" value="alpha/beta-Hydrolases"/>
    <property type="match status" value="1"/>
</dbReference>
<keyword evidence="1" id="KW-0378">Hydrolase</keyword>
<evidence type="ECO:0000256" key="2">
    <source>
        <dbReference type="SAM" id="MobiDB-lite"/>
    </source>
</evidence>
<dbReference type="Proteomes" id="UP000245712">
    <property type="component" value="Unassembled WGS sequence"/>
</dbReference>
<feature type="region of interest" description="Disordered" evidence="2">
    <location>
        <begin position="1"/>
        <end position="20"/>
    </location>
</feature>
<dbReference type="InterPro" id="IPR013094">
    <property type="entry name" value="AB_hydrolase_3"/>
</dbReference>